<evidence type="ECO:0000313" key="2">
    <source>
        <dbReference type="Proteomes" id="UP001208888"/>
    </source>
</evidence>
<dbReference type="PANTHER" id="PTHR42999:SF1">
    <property type="entry name" value="PENTAPEPTIDE REPEAT-CONTAINING PROTEIN"/>
    <property type="match status" value="1"/>
</dbReference>
<proteinExistence type="predicted"/>
<protein>
    <submittedName>
        <fullName evidence="1">Pentapeptide repeat protein MfpA</fullName>
    </submittedName>
</protein>
<reference evidence="1" key="1">
    <citation type="submission" date="2022-06" db="EMBL/GenBank/DDBJ databases">
        <title>Dynamics of rice microbiomes reveals core vertical transmitted seed endophytes.</title>
        <authorList>
            <person name="Liao K."/>
            <person name="Zhang X."/>
        </authorList>
    </citation>
    <scope>NUCLEOTIDE SEQUENCE</scope>
    <source>
        <strain evidence="1">JT1-17</strain>
    </source>
</reference>
<dbReference type="AlphaFoldDB" id="A0AAJ1D121"/>
<evidence type="ECO:0000313" key="1">
    <source>
        <dbReference type="EMBL" id="MCW0345295.1"/>
    </source>
</evidence>
<name>A0AAJ1D121_PANAN</name>
<dbReference type="InterPro" id="IPR001646">
    <property type="entry name" value="5peptide_repeat"/>
</dbReference>
<dbReference type="Gene3D" id="2.160.20.80">
    <property type="entry name" value="E3 ubiquitin-protein ligase SopA"/>
    <property type="match status" value="1"/>
</dbReference>
<dbReference type="EMBL" id="JANFVX010000013">
    <property type="protein sequence ID" value="MCW0345295.1"/>
    <property type="molecule type" value="Genomic_DNA"/>
</dbReference>
<dbReference type="Pfam" id="PF00805">
    <property type="entry name" value="Pentapeptide"/>
    <property type="match status" value="1"/>
</dbReference>
<dbReference type="Proteomes" id="UP001208888">
    <property type="component" value="Unassembled WGS sequence"/>
</dbReference>
<sequence>MSSGSSHRTQEDSAKMQRIESHVEHYDVCFTAADLSEMSLTQAHFEDCEFTHVNFTSAVFSACKFINCVFTHCNLSLVDPSGTRFFGVHFHDCKLTGIDWTRAWWPDFYLDHEVHFSTSILNSGSFFGLRLHGVKMVGCKLIEVDFRECDLTGATLTECEMTGSHFHHTVLRGADLTESWHYAINIFNNSVEKARFSRQEAVCLLESLGIELVE</sequence>
<gene>
    <name evidence="1" type="ORF">NB703_003388</name>
</gene>
<dbReference type="InterPro" id="IPR052949">
    <property type="entry name" value="PA_immunity-related"/>
</dbReference>
<accession>A0AAJ1D121</accession>
<organism evidence="1 2">
    <name type="scientific">Pantoea ananas</name>
    <name type="common">Erwinia uredovora</name>
    <dbReference type="NCBI Taxonomy" id="553"/>
    <lineage>
        <taxon>Bacteria</taxon>
        <taxon>Pseudomonadati</taxon>
        <taxon>Pseudomonadota</taxon>
        <taxon>Gammaproteobacteria</taxon>
        <taxon>Enterobacterales</taxon>
        <taxon>Erwiniaceae</taxon>
        <taxon>Pantoea</taxon>
    </lineage>
</organism>
<comment type="caution">
    <text evidence="1">The sequence shown here is derived from an EMBL/GenBank/DDBJ whole genome shotgun (WGS) entry which is preliminary data.</text>
</comment>
<dbReference type="Pfam" id="PF13599">
    <property type="entry name" value="Pentapeptide_4"/>
    <property type="match status" value="1"/>
</dbReference>
<dbReference type="SUPFAM" id="SSF141571">
    <property type="entry name" value="Pentapeptide repeat-like"/>
    <property type="match status" value="1"/>
</dbReference>
<dbReference type="PANTHER" id="PTHR42999">
    <property type="entry name" value="ANTIBIOTIC RESISTANCE PROTEIN MCBG"/>
    <property type="match status" value="1"/>
</dbReference>